<proteinExistence type="predicted"/>
<evidence type="ECO:0000256" key="1">
    <source>
        <dbReference type="SAM" id="Phobius"/>
    </source>
</evidence>
<keyword evidence="1" id="KW-0812">Transmembrane</keyword>
<feature type="transmembrane region" description="Helical" evidence="1">
    <location>
        <begin position="79"/>
        <end position="96"/>
    </location>
</feature>
<evidence type="ECO:0000313" key="2">
    <source>
        <dbReference type="EMBL" id="MFD0724370.1"/>
    </source>
</evidence>
<sequence>MKHRRSATLLPVILICALLAYGVFGAMFNDVYIPGRRSQGLHFRYDSAVPAGLAIVFYAMSLFVGAFRASAAKTWVIRGFKLAAILSLATAVYFVFAPSGRAVVSEAQCRKTYARLGRFATDLDGSGSESVQIFTAMAASCDREPMLKTFHDCVMRAAVPADINGCSDETRRLYHRRNIE</sequence>
<feature type="transmembrane region" description="Helical" evidence="1">
    <location>
        <begin position="49"/>
        <end position="67"/>
    </location>
</feature>
<keyword evidence="1" id="KW-0472">Membrane</keyword>
<comment type="caution">
    <text evidence="2">The sequence shown here is derived from an EMBL/GenBank/DDBJ whole genome shotgun (WGS) entry which is preliminary data.</text>
</comment>
<accession>A0ABW2Y8B3</accession>
<protein>
    <submittedName>
        <fullName evidence="2">Uncharacterized protein</fullName>
    </submittedName>
</protein>
<evidence type="ECO:0000313" key="3">
    <source>
        <dbReference type="Proteomes" id="UP001597110"/>
    </source>
</evidence>
<dbReference type="EMBL" id="JBHTIF010000001">
    <property type="protein sequence ID" value="MFD0724370.1"/>
    <property type="molecule type" value="Genomic_DNA"/>
</dbReference>
<keyword evidence="1" id="KW-1133">Transmembrane helix</keyword>
<name>A0ABW2Y8B3_9GAMM</name>
<dbReference type="RefSeq" id="WP_386822034.1">
    <property type="nucleotide sequence ID" value="NZ_JBHTIF010000001.1"/>
</dbReference>
<keyword evidence="3" id="KW-1185">Reference proteome</keyword>
<gene>
    <name evidence="2" type="ORF">ACFQ0E_02035</name>
</gene>
<organism evidence="2 3">
    <name type="scientific">Lysobacter brunescens</name>
    <dbReference type="NCBI Taxonomy" id="262323"/>
    <lineage>
        <taxon>Bacteria</taxon>
        <taxon>Pseudomonadati</taxon>
        <taxon>Pseudomonadota</taxon>
        <taxon>Gammaproteobacteria</taxon>
        <taxon>Lysobacterales</taxon>
        <taxon>Lysobacteraceae</taxon>
        <taxon>Lysobacter</taxon>
    </lineage>
</organism>
<reference evidence="3" key="1">
    <citation type="journal article" date="2019" name="Int. J. Syst. Evol. Microbiol.">
        <title>The Global Catalogue of Microorganisms (GCM) 10K type strain sequencing project: providing services to taxonomists for standard genome sequencing and annotation.</title>
        <authorList>
            <consortium name="The Broad Institute Genomics Platform"/>
            <consortium name="The Broad Institute Genome Sequencing Center for Infectious Disease"/>
            <person name="Wu L."/>
            <person name="Ma J."/>
        </authorList>
    </citation>
    <scope>NUCLEOTIDE SEQUENCE [LARGE SCALE GENOMIC DNA]</scope>
    <source>
        <strain evidence="3">CCUG 55585</strain>
    </source>
</reference>
<dbReference type="Proteomes" id="UP001597110">
    <property type="component" value="Unassembled WGS sequence"/>
</dbReference>